<dbReference type="Proteomes" id="UP000314294">
    <property type="component" value="Unassembled WGS sequence"/>
</dbReference>
<name>A0A4Z2GFF7_9TELE</name>
<dbReference type="AlphaFoldDB" id="A0A4Z2GFF7"/>
<comment type="caution">
    <text evidence="1">The sequence shown here is derived from an EMBL/GenBank/DDBJ whole genome shotgun (WGS) entry which is preliminary data.</text>
</comment>
<dbReference type="PROSITE" id="PS51257">
    <property type="entry name" value="PROKAR_LIPOPROTEIN"/>
    <property type="match status" value="1"/>
</dbReference>
<keyword evidence="2" id="KW-1185">Reference proteome</keyword>
<dbReference type="EMBL" id="SRLO01000552">
    <property type="protein sequence ID" value="TNN52268.1"/>
    <property type="molecule type" value="Genomic_DNA"/>
</dbReference>
<gene>
    <name evidence="1" type="ORF">EYF80_037495</name>
</gene>
<proteinExistence type="predicted"/>
<evidence type="ECO:0000313" key="1">
    <source>
        <dbReference type="EMBL" id="TNN52268.1"/>
    </source>
</evidence>
<reference evidence="1 2" key="1">
    <citation type="submission" date="2019-03" db="EMBL/GenBank/DDBJ databases">
        <title>First draft genome of Liparis tanakae, snailfish: a comprehensive survey of snailfish specific genes.</title>
        <authorList>
            <person name="Kim W."/>
            <person name="Song I."/>
            <person name="Jeong J.-H."/>
            <person name="Kim D."/>
            <person name="Kim S."/>
            <person name="Ryu S."/>
            <person name="Song J.Y."/>
            <person name="Lee S.K."/>
        </authorList>
    </citation>
    <scope>NUCLEOTIDE SEQUENCE [LARGE SCALE GENOMIC DNA]</scope>
    <source>
        <tissue evidence="1">Muscle</tissue>
    </source>
</reference>
<protein>
    <submittedName>
        <fullName evidence="1">Uncharacterized protein</fullName>
    </submittedName>
</protein>
<sequence length="94" mass="10104">MSSKASSSLTAMATWYSCCTSHHLTPPDSVRAPQGYLLPVDNESRYEEADRRGCFAFVEAAEIGVTREQTGATTTLTAPAAPAVCVMLSLCWVM</sequence>
<organism evidence="1 2">
    <name type="scientific">Liparis tanakae</name>
    <name type="common">Tanaka's snailfish</name>
    <dbReference type="NCBI Taxonomy" id="230148"/>
    <lineage>
        <taxon>Eukaryota</taxon>
        <taxon>Metazoa</taxon>
        <taxon>Chordata</taxon>
        <taxon>Craniata</taxon>
        <taxon>Vertebrata</taxon>
        <taxon>Euteleostomi</taxon>
        <taxon>Actinopterygii</taxon>
        <taxon>Neopterygii</taxon>
        <taxon>Teleostei</taxon>
        <taxon>Neoteleostei</taxon>
        <taxon>Acanthomorphata</taxon>
        <taxon>Eupercaria</taxon>
        <taxon>Perciformes</taxon>
        <taxon>Cottioidei</taxon>
        <taxon>Cottales</taxon>
        <taxon>Liparidae</taxon>
        <taxon>Liparis</taxon>
    </lineage>
</organism>
<evidence type="ECO:0000313" key="2">
    <source>
        <dbReference type="Proteomes" id="UP000314294"/>
    </source>
</evidence>
<accession>A0A4Z2GFF7</accession>